<dbReference type="InterPro" id="IPR036388">
    <property type="entry name" value="WH-like_DNA-bd_sf"/>
</dbReference>
<dbReference type="GO" id="GO:0003700">
    <property type="term" value="F:DNA-binding transcription factor activity"/>
    <property type="evidence" value="ECO:0007669"/>
    <property type="project" value="InterPro"/>
</dbReference>
<dbReference type="eggNOG" id="COG0583">
    <property type="taxonomic scope" value="Bacteria"/>
</dbReference>
<accession>E5XSQ7</accession>
<dbReference type="GO" id="GO:0005829">
    <property type="term" value="C:cytosol"/>
    <property type="evidence" value="ECO:0007669"/>
    <property type="project" value="TreeGrafter"/>
</dbReference>
<dbReference type="Proteomes" id="UP000004816">
    <property type="component" value="Unassembled WGS sequence"/>
</dbReference>
<dbReference type="GO" id="GO:0003677">
    <property type="term" value="F:DNA binding"/>
    <property type="evidence" value="ECO:0007669"/>
    <property type="project" value="UniProtKB-KW"/>
</dbReference>
<dbReference type="InterPro" id="IPR000847">
    <property type="entry name" value="LysR_HTH_N"/>
</dbReference>
<dbReference type="RefSeq" id="WP_007470930.1">
    <property type="nucleotide sequence ID" value="NZ_KI391953.1"/>
</dbReference>
<evidence type="ECO:0000313" key="6">
    <source>
        <dbReference type="EMBL" id="EFV12584.1"/>
    </source>
</evidence>
<sequence>MQLRQLEYFVTLAAERHFTKAAELCHVSQPAFSEALAKLERELGVPLVRRGHAFEGLTPEGERLLVWARRLLADHDAMRAEAVALRAGVSGQARIGTVPGASVAATRLIAPFCARHPLATVRLETHLASAELLRRVREFELDAGVTFLDESTAGLPSLPLYEERYVLLAPRRLLAAETGSITWAQASALPMAALVAGMRGRALVDEACAKAGVSISVHVETDSLDSLCALAGTGRWSTVAPASWAQAWELGGDTAVIPLVEPAVVTRMGLVFAAGSPTPPLTKALVEAARGLRLS</sequence>
<dbReference type="SUPFAM" id="SSF53850">
    <property type="entry name" value="Periplasmic binding protein-like II"/>
    <property type="match status" value="1"/>
</dbReference>
<keyword evidence="2" id="KW-0805">Transcription regulation</keyword>
<evidence type="ECO:0000256" key="1">
    <source>
        <dbReference type="ARBA" id="ARBA00009437"/>
    </source>
</evidence>
<dbReference type="Pfam" id="PF03466">
    <property type="entry name" value="LysR_substrate"/>
    <property type="match status" value="1"/>
</dbReference>
<keyword evidence="7" id="KW-1185">Reference proteome</keyword>
<keyword evidence="3" id="KW-0238">DNA-binding</keyword>
<evidence type="ECO:0000256" key="3">
    <source>
        <dbReference type="ARBA" id="ARBA00023125"/>
    </source>
</evidence>
<evidence type="ECO:0000313" key="7">
    <source>
        <dbReference type="Proteomes" id="UP000004816"/>
    </source>
</evidence>
<dbReference type="Gene3D" id="3.40.190.290">
    <property type="match status" value="1"/>
</dbReference>
<name>E5XSQ7_SEGRC</name>
<dbReference type="FunFam" id="1.10.10.10:FF:000001">
    <property type="entry name" value="LysR family transcriptional regulator"/>
    <property type="match status" value="1"/>
</dbReference>
<dbReference type="HOGENOM" id="CLU_039613_6_2_11"/>
<keyword evidence="4" id="KW-0804">Transcription</keyword>
<dbReference type="AlphaFoldDB" id="E5XSQ7"/>
<dbReference type="PRINTS" id="PR00039">
    <property type="entry name" value="HTHLYSR"/>
</dbReference>
<comment type="caution">
    <text evidence="6">The sequence shown here is derived from an EMBL/GenBank/DDBJ whole genome shotgun (WGS) entry which is preliminary data.</text>
</comment>
<dbReference type="PANTHER" id="PTHR30419">
    <property type="entry name" value="HTH-TYPE TRANSCRIPTIONAL REGULATOR YBHD"/>
    <property type="match status" value="1"/>
</dbReference>
<dbReference type="InterPro" id="IPR050950">
    <property type="entry name" value="HTH-type_LysR_regulators"/>
</dbReference>
<dbReference type="EMBL" id="ACZI02000002">
    <property type="protein sequence ID" value="EFV12584.1"/>
    <property type="molecule type" value="Genomic_DNA"/>
</dbReference>
<dbReference type="SUPFAM" id="SSF46785">
    <property type="entry name" value="Winged helix' DNA-binding domain"/>
    <property type="match status" value="1"/>
</dbReference>
<dbReference type="CDD" id="cd05466">
    <property type="entry name" value="PBP2_LTTR_substrate"/>
    <property type="match status" value="1"/>
</dbReference>
<dbReference type="InterPro" id="IPR005119">
    <property type="entry name" value="LysR_subst-bd"/>
</dbReference>
<proteinExistence type="inferred from homology"/>
<dbReference type="PANTHER" id="PTHR30419:SF31">
    <property type="entry name" value="BLR3139 PROTEIN"/>
    <property type="match status" value="1"/>
</dbReference>
<comment type="similarity">
    <text evidence="1">Belongs to the LysR transcriptional regulatory family.</text>
</comment>
<dbReference type="Gene3D" id="1.10.10.10">
    <property type="entry name" value="Winged helix-like DNA-binding domain superfamily/Winged helix DNA-binding domain"/>
    <property type="match status" value="1"/>
</dbReference>
<reference evidence="6 7" key="1">
    <citation type="journal article" date="2011" name="Stand. Genomic Sci.">
        <title>High quality draft genome sequence of Segniliparus rugosus CDC 945(T)= (ATCC BAA-974(T)).</title>
        <authorList>
            <person name="Earl A.M."/>
            <person name="Desjardins C.A."/>
            <person name="Fitzgerald M.G."/>
            <person name="Arachchi H.M."/>
            <person name="Zeng Q."/>
            <person name="Mehta T."/>
            <person name="Griggs A."/>
            <person name="Birren B.W."/>
            <person name="Toney N.C."/>
            <person name="Carr J."/>
            <person name="Posey J."/>
            <person name="Butler W.R."/>
        </authorList>
    </citation>
    <scope>NUCLEOTIDE SEQUENCE [LARGE SCALE GENOMIC DNA]</scope>
    <source>
        <strain evidence="7">ATCC BAA-974 / DSM 45345 / CCUG 50838 / CIP 108380 / JCM 13579 / CDC 945</strain>
    </source>
</reference>
<protein>
    <recommendedName>
        <fullName evidence="5">HTH lysR-type domain-containing protein</fullName>
    </recommendedName>
</protein>
<evidence type="ECO:0000256" key="4">
    <source>
        <dbReference type="ARBA" id="ARBA00023163"/>
    </source>
</evidence>
<evidence type="ECO:0000259" key="5">
    <source>
        <dbReference type="PROSITE" id="PS50931"/>
    </source>
</evidence>
<dbReference type="Pfam" id="PF00126">
    <property type="entry name" value="HTH_1"/>
    <property type="match status" value="1"/>
</dbReference>
<dbReference type="InterPro" id="IPR036390">
    <property type="entry name" value="WH_DNA-bd_sf"/>
</dbReference>
<dbReference type="STRING" id="679197.HMPREF9336_02529"/>
<organism evidence="6 7">
    <name type="scientific">Segniliparus rugosus (strain ATCC BAA-974 / DSM 45345 / CCUG 50838 / CIP 108380 / JCM 13579 / CDC 945)</name>
    <dbReference type="NCBI Taxonomy" id="679197"/>
    <lineage>
        <taxon>Bacteria</taxon>
        <taxon>Bacillati</taxon>
        <taxon>Actinomycetota</taxon>
        <taxon>Actinomycetes</taxon>
        <taxon>Mycobacteriales</taxon>
        <taxon>Segniliparaceae</taxon>
        <taxon>Segniliparus</taxon>
    </lineage>
</organism>
<dbReference type="OrthoDB" id="3176554at2"/>
<evidence type="ECO:0000256" key="2">
    <source>
        <dbReference type="ARBA" id="ARBA00023015"/>
    </source>
</evidence>
<dbReference type="PROSITE" id="PS50931">
    <property type="entry name" value="HTH_LYSR"/>
    <property type="match status" value="1"/>
</dbReference>
<gene>
    <name evidence="6" type="ORF">HMPREF9336_02529</name>
</gene>
<feature type="domain" description="HTH lysR-type" evidence="5">
    <location>
        <begin position="1"/>
        <end position="58"/>
    </location>
</feature>